<dbReference type="PROSITE" id="PS00028">
    <property type="entry name" value="ZINC_FINGER_C2H2_1"/>
    <property type="match status" value="1"/>
</dbReference>
<evidence type="ECO:0000256" key="1">
    <source>
        <dbReference type="SAM" id="MobiDB-lite"/>
    </source>
</evidence>
<dbReference type="SUPFAM" id="SSF57667">
    <property type="entry name" value="beta-beta-alpha zinc fingers"/>
    <property type="match status" value="1"/>
</dbReference>
<accession>A0A1D1UWZ6</accession>
<dbReference type="Proteomes" id="UP000186922">
    <property type="component" value="Unassembled WGS sequence"/>
</dbReference>
<dbReference type="InterPro" id="IPR013087">
    <property type="entry name" value="Znf_C2H2_type"/>
</dbReference>
<dbReference type="Gene3D" id="3.30.160.60">
    <property type="entry name" value="Classic Zinc Finger"/>
    <property type="match status" value="1"/>
</dbReference>
<keyword evidence="4" id="KW-1185">Reference proteome</keyword>
<evidence type="ECO:0000313" key="4">
    <source>
        <dbReference type="Proteomes" id="UP000186922"/>
    </source>
</evidence>
<proteinExistence type="predicted"/>
<organism evidence="3 4">
    <name type="scientific">Ramazzottius varieornatus</name>
    <name type="common">Water bear</name>
    <name type="synonym">Tardigrade</name>
    <dbReference type="NCBI Taxonomy" id="947166"/>
    <lineage>
        <taxon>Eukaryota</taxon>
        <taxon>Metazoa</taxon>
        <taxon>Ecdysozoa</taxon>
        <taxon>Tardigrada</taxon>
        <taxon>Eutardigrada</taxon>
        <taxon>Parachela</taxon>
        <taxon>Hypsibioidea</taxon>
        <taxon>Ramazzottiidae</taxon>
        <taxon>Ramazzottius</taxon>
    </lineage>
</organism>
<name>A0A1D1UWZ6_RAMVA</name>
<feature type="compositionally biased region" description="Low complexity" evidence="1">
    <location>
        <begin position="402"/>
        <end position="420"/>
    </location>
</feature>
<feature type="region of interest" description="Disordered" evidence="1">
    <location>
        <begin position="369"/>
        <end position="420"/>
    </location>
</feature>
<gene>
    <name evidence="3" type="primary">RvY_03978</name>
    <name evidence="3" type="synonym">RvY_03978.1</name>
    <name evidence="3" type="ORF">RvY_03978-1</name>
</gene>
<reference evidence="3 4" key="1">
    <citation type="journal article" date="2016" name="Nat. Commun.">
        <title>Extremotolerant tardigrade genome and improved radiotolerance of human cultured cells by tardigrade-unique protein.</title>
        <authorList>
            <person name="Hashimoto T."/>
            <person name="Horikawa D.D."/>
            <person name="Saito Y."/>
            <person name="Kuwahara H."/>
            <person name="Kozuka-Hata H."/>
            <person name="Shin-I T."/>
            <person name="Minakuchi Y."/>
            <person name="Ohishi K."/>
            <person name="Motoyama A."/>
            <person name="Aizu T."/>
            <person name="Enomoto A."/>
            <person name="Kondo K."/>
            <person name="Tanaka S."/>
            <person name="Hara Y."/>
            <person name="Koshikawa S."/>
            <person name="Sagara H."/>
            <person name="Miura T."/>
            <person name="Yokobori S."/>
            <person name="Miyagawa K."/>
            <person name="Suzuki Y."/>
            <person name="Kubo T."/>
            <person name="Oyama M."/>
            <person name="Kohara Y."/>
            <person name="Fujiyama A."/>
            <person name="Arakawa K."/>
            <person name="Katayama T."/>
            <person name="Toyoda A."/>
            <person name="Kunieda T."/>
        </authorList>
    </citation>
    <scope>NUCLEOTIDE SEQUENCE [LARGE SCALE GENOMIC DNA]</scope>
    <source>
        <strain evidence="3 4">YOKOZUNA-1</strain>
    </source>
</reference>
<dbReference type="AlphaFoldDB" id="A0A1D1UWZ6"/>
<sequence length="563" mass="60228">MARHFTRYFMLQVDHRAFMDPTDSGANGVLSGHGGQQTLEESSGGAAIGGNSSMDSLTDSTSDVLCRGCNHVLYSKVANATTAQNGKSWRCNVCLQFFTVKSSAKRHVTHSHNKDYLCDECQRTTNGLPPPAKCPAGNMVYTQQQPDISMQGETEDEDDDDEEDIEADGAELGLLDLMLKNNLDLKAIDGVLALIKSGKDFSRIHNASHWLSRLGRHAAVQYTTYNCPHCKRAEVQLRFEPGSSTSSMETLQLAGGHTLTSAGPAALASSLDAMAHARQHGITGQLIQQQPGQTIVGHLHGGGSPGMGTVVGFFDTSTGQLITADNANIDKSVLQKVKSELVVAQQNQGQQAVLRLPYGMTAGVPTSNATQMQISPTGSSFAVQSASNSAAPPRNPAKRRNNGTPKTPSSTTASGGAEGSTSWKAIARNLLQSLHSKEELLRLCVVGRRMDRTSGGLQPMDAEKRKIIGEAVREHCEKAQIPIPPDTLLNHFMSQILCDSRRKEQVTFSGGQFHKRTVKQPKAPQSAAQSKMVSEAIASSIDDTVAASVVVIPATPHKDNGLP</sequence>
<evidence type="ECO:0000313" key="3">
    <source>
        <dbReference type="EMBL" id="GAU91787.1"/>
    </source>
</evidence>
<dbReference type="InterPro" id="IPR036236">
    <property type="entry name" value="Znf_C2H2_sf"/>
</dbReference>
<comment type="caution">
    <text evidence="3">The sequence shown here is derived from an EMBL/GenBank/DDBJ whole genome shotgun (WGS) entry which is preliminary data.</text>
</comment>
<dbReference type="OrthoDB" id="10068503at2759"/>
<feature type="compositionally biased region" description="Polar residues" evidence="1">
    <location>
        <begin position="369"/>
        <end position="384"/>
    </location>
</feature>
<feature type="region of interest" description="Disordered" evidence="1">
    <location>
        <begin position="24"/>
        <end position="50"/>
    </location>
</feature>
<feature type="domain" description="C2H2-type" evidence="2">
    <location>
        <begin position="91"/>
        <end position="112"/>
    </location>
</feature>
<evidence type="ECO:0000259" key="2">
    <source>
        <dbReference type="PROSITE" id="PS00028"/>
    </source>
</evidence>
<dbReference type="EMBL" id="BDGG01000002">
    <property type="protein sequence ID" value="GAU91787.1"/>
    <property type="molecule type" value="Genomic_DNA"/>
</dbReference>
<protein>
    <recommendedName>
        <fullName evidence="2">C2H2-type domain-containing protein</fullName>
    </recommendedName>
</protein>